<accession>A0AAD8VYX3</accession>
<feature type="compositionally biased region" description="Low complexity" evidence="1">
    <location>
        <begin position="12"/>
        <end position="21"/>
    </location>
</feature>
<dbReference type="EMBL" id="JAUUTY010000005">
    <property type="protein sequence ID" value="KAK1626311.1"/>
    <property type="molecule type" value="Genomic_DNA"/>
</dbReference>
<proteinExistence type="predicted"/>
<evidence type="ECO:0000313" key="3">
    <source>
        <dbReference type="Proteomes" id="UP001231189"/>
    </source>
</evidence>
<gene>
    <name evidence="2" type="ORF">QYE76_000626</name>
</gene>
<organism evidence="2 3">
    <name type="scientific">Lolium multiflorum</name>
    <name type="common">Italian ryegrass</name>
    <name type="synonym">Lolium perenne subsp. multiflorum</name>
    <dbReference type="NCBI Taxonomy" id="4521"/>
    <lineage>
        <taxon>Eukaryota</taxon>
        <taxon>Viridiplantae</taxon>
        <taxon>Streptophyta</taxon>
        <taxon>Embryophyta</taxon>
        <taxon>Tracheophyta</taxon>
        <taxon>Spermatophyta</taxon>
        <taxon>Magnoliopsida</taxon>
        <taxon>Liliopsida</taxon>
        <taxon>Poales</taxon>
        <taxon>Poaceae</taxon>
        <taxon>BOP clade</taxon>
        <taxon>Pooideae</taxon>
        <taxon>Poodae</taxon>
        <taxon>Poeae</taxon>
        <taxon>Poeae Chloroplast Group 2 (Poeae type)</taxon>
        <taxon>Loliodinae</taxon>
        <taxon>Loliinae</taxon>
        <taxon>Lolium</taxon>
    </lineage>
</organism>
<name>A0AAD8VYX3_LOLMU</name>
<feature type="compositionally biased region" description="Pro residues" evidence="1">
    <location>
        <begin position="22"/>
        <end position="35"/>
    </location>
</feature>
<comment type="caution">
    <text evidence="2">The sequence shown here is derived from an EMBL/GenBank/DDBJ whole genome shotgun (WGS) entry which is preliminary data.</text>
</comment>
<feature type="region of interest" description="Disordered" evidence="1">
    <location>
        <begin position="1"/>
        <end position="41"/>
    </location>
</feature>
<evidence type="ECO:0000313" key="2">
    <source>
        <dbReference type="EMBL" id="KAK1626311.1"/>
    </source>
</evidence>
<keyword evidence="3" id="KW-1185">Reference proteome</keyword>
<evidence type="ECO:0000256" key="1">
    <source>
        <dbReference type="SAM" id="MobiDB-lite"/>
    </source>
</evidence>
<dbReference type="Proteomes" id="UP001231189">
    <property type="component" value="Unassembled WGS sequence"/>
</dbReference>
<sequence length="241" mass="27120">MRGQGEGAGHHNTTTFRTPRRPATPSPNPSRPLLPSPATLSEAPPEISIATATTPSCCRIQGGDTTSAARWNGEKDVVFINTERVTEYGDMASPINFNQFLEKEKLKSNGSNFTDWFRHVRIFLAGGNLQYVLDAPLGDPPAETETDEVKNVYATRKTRLEINRILQSLPPSYKNFVMNYNMQNMNKELPEIFSMLKAAEIEIKKEHQVLMVNKTTSFKKQASLKANSRRVARKLPRLRET</sequence>
<dbReference type="AlphaFoldDB" id="A0AAD8VYX3"/>
<reference evidence="2" key="1">
    <citation type="submission" date="2023-07" db="EMBL/GenBank/DDBJ databases">
        <title>A chromosome-level genome assembly of Lolium multiflorum.</title>
        <authorList>
            <person name="Chen Y."/>
            <person name="Copetti D."/>
            <person name="Kolliker R."/>
            <person name="Studer B."/>
        </authorList>
    </citation>
    <scope>NUCLEOTIDE SEQUENCE</scope>
    <source>
        <strain evidence="2">02402/16</strain>
        <tissue evidence="2">Leaf</tissue>
    </source>
</reference>
<protein>
    <submittedName>
        <fullName evidence="2">Uncharacterized protein</fullName>
    </submittedName>
</protein>